<gene>
    <name evidence="8" type="ORF">BGC07_09935</name>
</gene>
<feature type="domain" description="Major facilitator superfamily (MFS) profile" evidence="7">
    <location>
        <begin position="1"/>
        <end position="119"/>
    </location>
</feature>
<organism evidence="8 9">
    <name type="scientific">Piscirickettsia litoralis</name>
    <dbReference type="NCBI Taxonomy" id="1891921"/>
    <lineage>
        <taxon>Bacteria</taxon>
        <taxon>Pseudomonadati</taxon>
        <taxon>Pseudomonadota</taxon>
        <taxon>Gammaproteobacteria</taxon>
        <taxon>Thiotrichales</taxon>
        <taxon>Piscirickettsiaceae</taxon>
        <taxon>Piscirickettsia</taxon>
    </lineage>
</organism>
<evidence type="ECO:0000313" key="9">
    <source>
        <dbReference type="Proteomes" id="UP000094329"/>
    </source>
</evidence>
<keyword evidence="3 6" id="KW-0812">Transmembrane</keyword>
<evidence type="ECO:0000256" key="3">
    <source>
        <dbReference type="ARBA" id="ARBA00022692"/>
    </source>
</evidence>
<comment type="subcellular location">
    <subcellularLocation>
        <location evidence="1">Membrane</location>
        <topology evidence="1">Multi-pass membrane protein</topology>
    </subcellularLocation>
</comment>
<dbReference type="Pfam" id="PF07690">
    <property type="entry name" value="MFS_1"/>
    <property type="match status" value="1"/>
</dbReference>
<reference evidence="8 9" key="1">
    <citation type="submission" date="2016-08" db="EMBL/GenBank/DDBJ databases">
        <title>Draft genome sequence of Candidatus Piscirickettsia litoralis, from seawater.</title>
        <authorList>
            <person name="Wan X."/>
            <person name="Lee A.J."/>
            <person name="Hou S."/>
            <person name="Donachie S.P."/>
        </authorList>
    </citation>
    <scope>NUCLEOTIDE SEQUENCE [LARGE SCALE GENOMIC DNA]</scope>
    <source>
        <strain evidence="8 9">Y2</strain>
    </source>
</reference>
<evidence type="ECO:0000256" key="5">
    <source>
        <dbReference type="ARBA" id="ARBA00023136"/>
    </source>
</evidence>
<keyword evidence="9" id="KW-1185">Reference proteome</keyword>
<evidence type="ECO:0000256" key="1">
    <source>
        <dbReference type="ARBA" id="ARBA00004141"/>
    </source>
</evidence>
<comment type="caution">
    <text evidence="8">The sequence shown here is derived from an EMBL/GenBank/DDBJ whole genome shotgun (WGS) entry which is preliminary data.</text>
</comment>
<protein>
    <recommendedName>
        <fullName evidence="7">Major facilitator superfamily (MFS) profile domain-containing protein</fullName>
    </recommendedName>
</protein>
<proteinExistence type="predicted"/>
<dbReference type="InterPro" id="IPR011701">
    <property type="entry name" value="MFS"/>
</dbReference>
<dbReference type="Gene3D" id="1.20.1720.10">
    <property type="entry name" value="Multidrug resistance protein D"/>
    <property type="match status" value="1"/>
</dbReference>
<evidence type="ECO:0000313" key="8">
    <source>
        <dbReference type="EMBL" id="ODN43177.1"/>
    </source>
</evidence>
<dbReference type="SUPFAM" id="SSF103473">
    <property type="entry name" value="MFS general substrate transporter"/>
    <property type="match status" value="1"/>
</dbReference>
<evidence type="ECO:0000259" key="7">
    <source>
        <dbReference type="PROSITE" id="PS50850"/>
    </source>
</evidence>
<dbReference type="InterPro" id="IPR036259">
    <property type="entry name" value="MFS_trans_sf"/>
</dbReference>
<dbReference type="PANTHER" id="PTHR23502">
    <property type="entry name" value="MAJOR FACILITATOR SUPERFAMILY"/>
    <property type="match status" value="1"/>
</dbReference>
<evidence type="ECO:0000256" key="2">
    <source>
        <dbReference type="ARBA" id="ARBA00022448"/>
    </source>
</evidence>
<dbReference type="InterPro" id="IPR020846">
    <property type="entry name" value="MFS_dom"/>
</dbReference>
<keyword evidence="4 6" id="KW-1133">Transmembrane helix</keyword>
<dbReference type="RefSeq" id="WP_069312976.1">
    <property type="nucleotide sequence ID" value="NZ_MDTU01000001.1"/>
</dbReference>
<keyword evidence="5 6" id="KW-0472">Membrane</keyword>
<keyword evidence="2" id="KW-0813">Transport</keyword>
<accession>A0ABX3A4K5</accession>
<dbReference type="Proteomes" id="UP000094329">
    <property type="component" value="Unassembled WGS sequence"/>
</dbReference>
<evidence type="ECO:0000256" key="4">
    <source>
        <dbReference type="ARBA" id="ARBA00022989"/>
    </source>
</evidence>
<feature type="transmembrane region" description="Helical" evidence="6">
    <location>
        <begin position="42"/>
        <end position="60"/>
    </location>
</feature>
<dbReference type="EMBL" id="MDTU01000001">
    <property type="protein sequence ID" value="ODN43177.1"/>
    <property type="molecule type" value="Genomic_DNA"/>
</dbReference>
<feature type="transmembrane region" description="Helical" evidence="6">
    <location>
        <begin position="7"/>
        <end position="30"/>
    </location>
</feature>
<sequence length="119" mass="13438">MEKRLTICFYVVLSVCLITPLGNDIFLPSLPDMAQYFHTSHIQWVMSFFLFGLALPQLVYGPLFDRFGRKPVLIGGLIIFTIASIGVAAATSIEMLLTSRFFPSNRCLLLCCWKFSHCP</sequence>
<feature type="transmembrane region" description="Helical" evidence="6">
    <location>
        <begin position="72"/>
        <end position="93"/>
    </location>
</feature>
<dbReference type="PROSITE" id="PS50850">
    <property type="entry name" value="MFS"/>
    <property type="match status" value="1"/>
</dbReference>
<name>A0ABX3A4K5_9GAMM</name>
<dbReference type="PANTHER" id="PTHR23502:SF132">
    <property type="entry name" value="POLYAMINE TRANSPORTER 2-RELATED"/>
    <property type="match status" value="1"/>
</dbReference>
<evidence type="ECO:0000256" key="6">
    <source>
        <dbReference type="SAM" id="Phobius"/>
    </source>
</evidence>